<dbReference type="PROSITE" id="PS51679">
    <property type="entry name" value="SAM_MT_C5"/>
    <property type="match status" value="1"/>
</dbReference>
<evidence type="ECO:0000313" key="8">
    <source>
        <dbReference type="EMBL" id="MCM2674080.1"/>
    </source>
</evidence>
<evidence type="ECO:0000256" key="4">
    <source>
        <dbReference type="ARBA" id="ARBA00022691"/>
    </source>
</evidence>
<dbReference type="Gene3D" id="3.40.50.150">
    <property type="entry name" value="Vaccinia Virus protein VP39"/>
    <property type="match status" value="1"/>
</dbReference>
<evidence type="ECO:0000256" key="7">
    <source>
        <dbReference type="RuleBase" id="RU000416"/>
    </source>
</evidence>
<accession>A0ABT0XEC4</accession>
<feature type="active site" evidence="6">
    <location>
        <position position="97"/>
    </location>
</feature>
<evidence type="ECO:0000256" key="1">
    <source>
        <dbReference type="ARBA" id="ARBA00011975"/>
    </source>
</evidence>
<protein>
    <recommendedName>
        <fullName evidence="1">DNA (cytosine-5-)-methyltransferase</fullName>
        <ecNumber evidence="1">2.1.1.37</ecNumber>
    </recommendedName>
</protein>
<comment type="similarity">
    <text evidence="6 7">Belongs to the class I-like SAM-binding methyltransferase superfamily. C5-methyltransferase family.</text>
</comment>
<dbReference type="GO" id="GO:0032259">
    <property type="term" value="P:methylation"/>
    <property type="evidence" value="ECO:0007669"/>
    <property type="project" value="UniProtKB-KW"/>
</dbReference>
<dbReference type="Gene3D" id="3.90.120.10">
    <property type="entry name" value="DNA Methylase, subunit A, domain 2"/>
    <property type="match status" value="1"/>
</dbReference>
<dbReference type="EMBL" id="JAMQJY010000001">
    <property type="protein sequence ID" value="MCM2674080.1"/>
    <property type="molecule type" value="Genomic_DNA"/>
</dbReference>
<evidence type="ECO:0000256" key="2">
    <source>
        <dbReference type="ARBA" id="ARBA00022603"/>
    </source>
</evidence>
<comment type="caution">
    <text evidence="8">The sequence shown here is derived from an EMBL/GenBank/DDBJ whole genome shotgun (WGS) entry which is preliminary data.</text>
</comment>
<dbReference type="Proteomes" id="UP001203665">
    <property type="component" value="Unassembled WGS sequence"/>
</dbReference>
<dbReference type="PRINTS" id="PR00105">
    <property type="entry name" value="C5METTRFRASE"/>
</dbReference>
<evidence type="ECO:0000256" key="6">
    <source>
        <dbReference type="PROSITE-ProRule" id="PRU01016"/>
    </source>
</evidence>
<proteinExistence type="inferred from homology"/>
<gene>
    <name evidence="8" type="ORF">NDM98_00140</name>
</gene>
<dbReference type="InterPro" id="IPR050390">
    <property type="entry name" value="C5-Methyltransferase"/>
</dbReference>
<keyword evidence="3 6" id="KW-0808">Transferase</keyword>
<sequence>MTDITYQWRLEQLKHIKKNDLKVFSIFSCGGGSSMGYKLAGYDVVGNCEIDPQMMKLYKANIDPMYPYKMDVRQFKKAEKYPEELMNLDILDGSPPCSVFSTSGDREEAWGKQKVFREGQAEQMLDDLFFEYLDVVDRLRPKVFVAENVTGIIKGAAKGFVKLIYEHATRIGYDVQLFKLNSATMGVPQRRERVFFIGRRKDLNLPKVQLAFDQKPILYKEFKSGKGLKLNESSVTYRRWIKRQSKDKNIGDITKRTEGKESNFNSALLHDNDVPPTIASNSVFIRFNEPYQVSDRDIIHMQSFPQDYDFMNASVKYVCGMSVPPLMMKGIAEQIAKQMFKK</sequence>
<evidence type="ECO:0000256" key="5">
    <source>
        <dbReference type="ARBA" id="ARBA00022747"/>
    </source>
</evidence>
<dbReference type="InterPro" id="IPR029063">
    <property type="entry name" value="SAM-dependent_MTases_sf"/>
</dbReference>
<keyword evidence="9" id="KW-1185">Reference proteome</keyword>
<dbReference type="NCBIfam" id="TIGR00675">
    <property type="entry name" value="dcm"/>
    <property type="match status" value="1"/>
</dbReference>
<dbReference type="InterPro" id="IPR001525">
    <property type="entry name" value="C5_MeTfrase"/>
</dbReference>
<keyword evidence="4 6" id="KW-0949">S-adenosyl-L-methionine</keyword>
<dbReference type="GO" id="GO:0008168">
    <property type="term" value="F:methyltransferase activity"/>
    <property type="evidence" value="ECO:0007669"/>
    <property type="project" value="UniProtKB-KW"/>
</dbReference>
<reference evidence="8" key="1">
    <citation type="submission" date="2022-06" db="EMBL/GenBank/DDBJ databases">
        <title>Alkalicoccobacillus porphyridii sp. nov., isolated from a marine red alga, Porphyridium purpureum and reclassification of Shouchella plakortidis and Shouchella gibsonii as Alkalicoccobacillus plakortidis comb. nov. and Alkalicoccobacillus gibsonii comb. nov.</title>
        <authorList>
            <person name="Kim K.H."/>
            <person name="Lee J.K."/>
            <person name="Han D.M."/>
            <person name="Baek J.H."/>
            <person name="Jeon C.O."/>
        </authorList>
    </citation>
    <scope>NUCLEOTIDE SEQUENCE</scope>
    <source>
        <strain evidence="8">DSM 19153</strain>
    </source>
</reference>
<dbReference type="PANTHER" id="PTHR10629:SF52">
    <property type="entry name" value="DNA (CYTOSINE-5)-METHYLTRANSFERASE 1"/>
    <property type="match status" value="1"/>
</dbReference>
<dbReference type="PANTHER" id="PTHR10629">
    <property type="entry name" value="CYTOSINE-SPECIFIC METHYLTRANSFERASE"/>
    <property type="match status" value="1"/>
</dbReference>
<evidence type="ECO:0000313" key="9">
    <source>
        <dbReference type="Proteomes" id="UP001203665"/>
    </source>
</evidence>
<evidence type="ECO:0000256" key="3">
    <source>
        <dbReference type="ARBA" id="ARBA00022679"/>
    </source>
</evidence>
<dbReference type="EC" id="2.1.1.37" evidence="1"/>
<name>A0ABT0XEC4_9BACI</name>
<organism evidence="8 9">
    <name type="scientific">Alkalicoccobacillus plakortidis</name>
    <dbReference type="NCBI Taxonomy" id="444060"/>
    <lineage>
        <taxon>Bacteria</taxon>
        <taxon>Bacillati</taxon>
        <taxon>Bacillota</taxon>
        <taxon>Bacilli</taxon>
        <taxon>Bacillales</taxon>
        <taxon>Bacillaceae</taxon>
        <taxon>Alkalicoccobacillus</taxon>
    </lineage>
</organism>
<keyword evidence="2 6" id="KW-0489">Methyltransferase</keyword>
<dbReference type="RefSeq" id="WP_251602991.1">
    <property type="nucleotide sequence ID" value="NZ_JAMQJY010000001.1"/>
</dbReference>
<keyword evidence="5" id="KW-0680">Restriction system</keyword>
<dbReference type="Pfam" id="PF00145">
    <property type="entry name" value="DNA_methylase"/>
    <property type="match status" value="1"/>
</dbReference>
<dbReference type="SUPFAM" id="SSF53335">
    <property type="entry name" value="S-adenosyl-L-methionine-dependent methyltransferases"/>
    <property type="match status" value="1"/>
</dbReference>